<accession>A0A2W4JL60</accession>
<comment type="caution">
    <text evidence="3">The sequence shown here is derived from an EMBL/GenBank/DDBJ whole genome shotgun (WGS) entry which is preliminary data.</text>
</comment>
<dbReference type="SUPFAM" id="SSF116726">
    <property type="entry name" value="TrkA C-terminal domain-like"/>
    <property type="match status" value="1"/>
</dbReference>
<evidence type="ECO:0000313" key="4">
    <source>
        <dbReference type="Proteomes" id="UP000249324"/>
    </source>
</evidence>
<dbReference type="GO" id="GO:0006813">
    <property type="term" value="P:potassium ion transport"/>
    <property type="evidence" value="ECO:0007669"/>
    <property type="project" value="InterPro"/>
</dbReference>
<dbReference type="Proteomes" id="UP000249324">
    <property type="component" value="Unassembled WGS sequence"/>
</dbReference>
<dbReference type="EMBL" id="QGUI01000182">
    <property type="protein sequence ID" value="PZM99191.1"/>
    <property type="molecule type" value="Genomic_DNA"/>
</dbReference>
<organism evidence="3">
    <name type="scientific">Thermocrispum agreste</name>
    <dbReference type="NCBI Taxonomy" id="37925"/>
    <lineage>
        <taxon>Bacteria</taxon>
        <taxon>Bacillati</taxon>
        <taxon>Actinomycetota</taxon>
        <taxon>Actinomycetes</taxon>
        <taxon>Pseudonocardiales</taxon>
        <taxon>Pseudonocardiaceae</taxon>
        <taxon>Thermocrispum</taxon>
    </lineage>
</organism>
<dbReference type="STRING" id="1111738.GCA_000427905_02964"/>
<proteinExistence type="predicted"/>
<reference evidence="2 4" key="3">
    <citation type="journal article" date="2021" name="BMC Genomics">
        <title>Genome-resolved metagenome and metatranscriptome analyses of thermophilic composting reveal key bacterial players and their metabolic interactions.</title>
        <authorList>
            <person name="Braga L.P.P."/>
            <person name="Pereira R.V."/>
            <person name="Martins L.F."/>
            <person name="Moura L.M.S."/>
            <person name="Sanchez F.B."/>
            <person name="Patane J.S.L."/>
            <person name="da Silva A.M."/>
            <person name="Setubal J.C."/>
        </authorList>
    </citation>
    <scope>NUCLEOTIDE SEQUENCE [LARGE SCALE GENOMIC DNA]</scope>
    <source>
        <strain evidence="2">ZC4RG45</strain>
    </source>
</reference>
<dbReference type="InterPro" id="IPR036721">
    <property type="entry name" value="RCK_C_sf"/>
</dbReference>
<sequence>MDVEVRRRDLPGLGRQFEIECDDGTRLAVVVMNDGARHLYTFAPGAEAASGVIKLEEAHARTLGAVLAGVYYEPIGDNEEAPAVLGAVAIDWLTIHAENHPATVGELVDPDHPTASLVALMRGSRTIMKPGPDEKLQVGDQVLVTGHRADIEEVRGKVISRQA</sequence>
<reference evidence="2" key="4">
    <citation type="submission" date="2023-08" db="EMBL/GenBank/DDBJ databases">
        <authorList>
            <person name="Guima S.E.S."/>
            <person name="Martins L.F."/>
            <person name="Silva A.M."/>
            <person name="Setubal J.C."/>
        </authorList>
    </citation>
    <scope>NUCLEOTIDE SEQUENCE</scope>
    <source>
        <strain evidence="2">ZC4RG45</strain>
    </source>
</reference>
<dbReference type="Pfam" id="PF25991">
    <property type="entry name" value="KhtT_N"/>
    <property type="match status" value="1"/>
</dbReference>
<protein>
    <submittedName>
        <fullName evidence="2">TrkA C-terminal domain-containing protein</fullName>
    </submittedName>
</protein>
<reference evidence="3" key="1">
    <citation type="submission" date="2018-05" db="EMBL/GenBank/DDBJ databases">
        <authorList>
            <person name="Lanie J.A."/>
            <person name="Ng W.-L."/>
            <person name="Kazmierczak K.M."/>
            <person name="Andrzejewski T.M."/>
            <person name="Davidsen T.M."/>
            <person name="Wayne K.J."/>
            <person name="Tettelin H."/>
            <person name="Glass J.I."/>
            <person name="Rusch D."/>
            <person name="Podicherti R."/>
            <person name="Tsui H.-C.T."/>
            <person name="Winkler M.E."/>
        </authorList>
    </citation>
    <scope>NUCLEOTIDE SEQUENCE</scope>
    <source>
        <strain evidence="3">ZC4RG45</strain>
    </source>
</reference>
<dbReference type="InterPro" id="IPR058776">
    <property type="entry name" value="KhtT-like_N"/>
</dbReference>
<dbReference type="InterPro" id="IPR006037">
    <property type="entry name" value="RCK_C"/>
</dbReference>
<gene>
    <name evidence="2" type="ORF">DIU77_000840</name>
    <name evidence="3" type="ORF">DIU77_06335</name>
</gene>
<dbReference type="GO" id="GO:0008324">
    <property type="term" value="F:monoatomic cation transmembrane transporter activity"/>
    <property type="evidence" value="ECO:0007669"/>
    <property type="project" value="InterPro"/>
</dbReference>
<dbReference type="Gene3D" id="3.30.70.1450">
    <property type="entry name" value="Regulator of K+ conductance, C-terminal domain"/>
    <property type="match status" value="1"/>
</dbReference>
<dbReference type="EMBL" id="QGUI02000004">
    <property type="protein sequence ID" value="MFO7190779.1"/>
    <property type="molecule type" value="Genomic_DNA"/>
</dbReference>
<evidence type="ECO:0000259" key="1">
    <source>
        <dbReference type="PROSITE" id="PS51202"/>
    </source>
</evidence>
<dbReference type="Pfam" id="PF02080">
    <property type="entry name" value="TrkA_C"/>
    <property type="match status" value="1"/>
</dbReference>
<feature type="domain" description="RCK C-terminal" evidence="1">
    <location>
        <begin position="77"/>
        <end position="160"/>
    </location>
</feature>
<evidence type="ECO:0000313" key="3">
    <source>
        <dbReference type="EMBL" id="PZM99191.1"/>
    </source>
</evidence>
<evidence type="ECO:0000313" key="2">
    <source>
        <dbReference type="EMBL" id="MFO7190779.1"/>
    </source>
</evidence>
<reference evidence="2" key="2">
    <citation type="submission" date="2018-05" db="EMBL/GenBank/DDBJ databases">
        <authorList>
            <person name="Moura L."/>
            <person name="Setubal J.C."/>
        </authorList>
    </citation>
    <scope>NUCLEOTIDE SEQUENCE</scope>
    <source>
        <strain evidence="2">ZC4RG45</strain>
    </source>
</reference>
<dbReference type="PROSITE" id="PS51202">
    <property type="entry name" value="RCK_C"/>
    <property type="match status" value="1"/>
</dbReference>
<name>A0A2W4JL60_9PSEU</name>
<dbReference type="AlphaFoldDB" id="A0A2W4JL60"/>